<evidence type="ECO:0000256" key="1">
    <source>
        <dbReference type="ARBA" id="ARBA00000822"/>
    </source>
</evidence>
<dbReference type="Pfam" id="PF14856">
    <property type="entry name" value="Hce2"/>
    <property type="match status" value="1"/>
</dbReference>
<keyword evidence="15" id="KW-1185">Reference proteome</keyword>
<evidence type="ECO:0000313" key="14">
    <source>
        <dbReference type="EMBL" id="KGO73174.1"/>
    </source>
</evidence>
<dbReference type="PROSITE" id="PS51910">
    <property type="entry name" value="GH18_2"/>
    <property type="match status" value="1"/>
</dbReference>
<dbReference type="Gene3D" id="3.10.350.10">
    <property type="entry name" value="LysM domain"/>
    <property type="match status" value="2"/>
</dbReference>
<gene>
    <name evidence="14" type="ORF">PITC_003610</name>
</gene>
<dbReference type="SMART" id="SM00636">
    <property type="entry name" value="Glyco_18"/>
    <property type="match status" value="1"/>
</dbReference>
<dbReference type="OMA" id="AMQLCGP"/>
<dbReference type="InterPro" id="IPR053214">
    <property type="entry name" value="LysM12-like"/>
</dbReference>
<name>A0A0A2KZJ1_PENIT</name>
<dbReference type="GO" id="GO:0000272">
    <property type="term" value="P:polysaccharide catabolic process"/>
    <property type="evidence" value="ECO:0007669"/>
    <property type="project" value="UniProtKB-KW"/>
</dbReference>
<dbReference type="InterPro" id="IPR011583">
    <property type="entry name" value="Chitinase_II/V-like_cat"/>
</dbReference>
<dbReference type="InterPro" id="IPR001223">
    <property type="entry name" value="Glyco_hydro18_cat"/>
</dbReference>
<dbReference type="EC" id="3.2.1.14" evidence="3"/>
<dbReference type="PROSITE" id="PS01095">
    <property type="entry name" value="GH18_1"/>
    <property type="match status" value="1"/>
</dbReference>
<keyword evidence="4" id="KW-0147">Chitin-binding</keyword>
<evidence type="ECO:0000256" key="10">
    <source>
        <dbReference type="ARBA" id="ARBA00023326"/>
    </source>
</evidence>
<evidence type="ECO:0000256" key="3">
    <source>
        <dbReference type="ARBA" id="ARBA00012729"/>
    </source>
</evidence>
<evidence type="ECO:0000259" key="13">
    <source>
        <dbReference type="PROSITE" id="PS51910"/>
    </source>
</evidence>
<dbReference type="SUPFAM" id="SSF57016">
    <property type="entry name" value="Plant lectins/antimicrobial peptides"/>
    <property type="match status" value="1"/>
</dbReference>
<keyword evidence="9 11" id="KW-0326">Glycosidase</keyword>
<dbReference type="STRING" id="40296.A0A0A2KZJ1"/>
<evidence type="ECO:0000313" key="15">
    <source>
        <dbReference type="Proteomes" id="UP000030104"/>
    </source>
</evidence>
<dbReference type="Gene3D" id="3.30.60.10">
    <property type="entry name" value="Endochitinase-like"/>
    <property type="match status" value="1"/>
</dbReference>
<dbReference type="PANTHER" id="PTHR47700:SF1">
    <property type="entry name" value="CHITINASE"/>
    <property type="match status" value="1"/>
</dbReference>
<evidence type="ECO:0000256" key="8">
    <source>
        <dbReference type="ARBA" id="ARBA00023277"/>
    </source>
</evidence>
<dbReference type="InterPro" id="IPR036779">
    <property type="entry name" value="LysM_dom_sf"/>
</dbReference>
<dbReference type="Gene3D" id="3.20.20.80">
    <property type="entry name" value="Glycosidases"/>
    <property type="match status" value="1"/>
</dbReference>
<dbReference type="SUPFAM" id="SSF54556">
    <property type="entry name" value="Chitinase insertion domain"/>
    <property type="match status" value="1"/>
</dbReference>
<evidence type="ECO:0000256" key="9">
    <source>
        <dbReference type="ARBA" id="ARBA00023295"/>
    </source>
</evidence>
<dbReference type="InterPro" id="IPR029070">
    <property type="entry name" value="Chitinase_insertion_sf"/>
</dbReference>
<evidence type="ECO:0000256" key="11">
    <source>
        <dbReference type="RuleBase" id="RU000489"/>
    </source>
</evidence>
<feature type="domain" description="GH18" evidence="13">
    <location>
        <begin position="220"/>
        <end position="538"/>
    </location>
</feature>
<evidence type="ECO:0000256" key="6">
    <source>
        <dbReference type="ARBA" id="ARBA00023024"/>
    </source>
</evidence>
<evidence type="ECO:0000256" key="5">
    <source>
        <dbReference type="ARBA" id="ARBA00022801"/>
    </source>
</evidence>
<dbReference type="EMBL" id="JQGA01000835">
    <property type="protein sequence ID" value="KGO73174.1"/>
    <property type="molecule type" value="Genomic_DNA"/>
</dbReference>
<sequence>MATTAVATKIRARAECRAVQVDYGNGCPELAAKCGISAADFTKYNPASDFCSKLKPKQHVCCSQGILPDFSPKPNADGSCYAYKVKDNDNCDDLAAEWSLTRQDLEDFNKNTWGWNGCTPMYSKTVMCLSKGTAPFPAEIANAQCGPQKPGSKPPTDGSDISDLNPCPLNACCNVWGQCGITRDFCIDTNTGPPGTAKEGTYGCISNCGMDVVKGSGSGAIQVAYYEGYNMKRDCLFQDASQIDTSKFTHVHFGFGTLTPSFDVETGDVLSSYNFGQFKKLYDVKRILSFGGWDFSTMPDTYQIFRNGVKPANRLAMAQKIATFIKDNNLDGVDIDWEYPSATDLPENDPGSKEDGPNYLAFLIVLKNLLPGKSVSIAAPASYCQVNLTETRQSLAMITKAGVPGNKVVVGVTSYGRSFKMAEAGCYGPSCLYTGDRLNSNAKKGKCTGTAGYIADAEIAEILNNPKRSVTQHFVDSSSNSDILVYDDTEYVSYMSAATKATRAALYKAWGLGGTSDWASDLQTYNEVPKPAKSWDAFFKRVLDGEDPEVDDTRNGNWTEFNCDHEMTVHPTAYLPSPDYYDTLFHASVIATTALDDLDNKFAPIPPAKDNTWLLPLIDLLALGTLGTAGPFFNTVLNKLPYFLEKSSTLDNFKDTTMTMVGQGTTIAKDLLPSDDPNSRWNPQSQDTFSNYMGQVVDGWANVSSLSLEQLFDGKPKSIKTLGEIISNGKLVDGKFEQEPSKDDEATDINDLRTNIQKCFFGYSIPALWQASKAYAFIIDAGYACGGKEPTDYLADDTMDATGACVDGQQYYLVYPDGDATVCKRYCSDHGPCSQACSDNKFSAPPGLDSLKGGNFGGISKSDLVKGSVRTWKQNGKTNGGGYADPTDQDTINSLLNVDVTTPGFMRIPVCSPERAYQSWDTAKAGSSDNYPCDIPPGRNTCGDSTFGNETSDGSPLVEDCLTIIKNIQGDASTRYTTLVVGKNQREIAAHGTCAFGVQATKVDGNANFVTGGQDVIDIINESVKRFASNGKVGAKGNMNCNGNVKSEPVLWGIYST</sequence>
<keyword evidence="6" id="KW-0146">Chitin degradation</keyword>
<dbReference type="PANTHER" id="PTHR47700">
    <property type="entry name" value="V CHITINASE, PUTATIVE (AFU_ORTHOLOGUE AFUA_6G13720)-RELATED"/>
    <property type="match status" value="1"/>
</dbReference>
<dbReference type="PhylomeDB" id="A0A0A2KZJ1"/>
<comment type="caution">
    <text evidence="14">The sequence shown here is derived from an EMBL/GenBank/DDBJ whole genome shotgun (WGS) entry which is preliminary data.</text>
</comment>
<comment type="similarity">
    <text evidence="2">Belongs to the glycosyl hydrolase 18 family. Chitinase class V subfamily.</text>
</comment>
<evidence type="ECO:0000256" key="2">
    <source>
        <dbReference type="ARBA" id="ARBA00008682"/>
    </source>
</evidence>
<protein>
    <recommendedName>
        <fullName evidence="3">chitinase</fullName>
        <ecNumber evidence="3">3.2.1.14</ecNumber>
    </recommendedName>
</protein>
<dbReference type="InterPro" id="IPR018392">
    <property type="entry name" value="LysM"/>
</dbReference>
<dbReference type="Proteomes" id="UP000030104">
    <property type="component" value="Unassembled WGS sequence"/>
</dbReference>
<dbReference type="GO" id="GO:0008061">
    <property type="term" value="F:chitin binding"/>
    <property type="evidence" value="ECO:0007669"/>
    <property type="project" value="UniProtKB-KW"/>
</dbReference>
<dbReference type="PROSITE" id="PS51782">
    <property type="entry name" value="LYSM"/>
    <property type="match status" value="1"/>
</dbReference>
<dbReference type="HOGENOM" id="CLU_001482_1_0_1"/>
<reference evidence="14 15" key="1">
    <citation type="journal article" date="2015" name="Mol. Plant Microbe Interact.">
        <title>Genome, transcriptome, and functional analyses of Penicillium expansum provide new insights into secondary metabolism and pathogenicity.</title>
        <authorList>
            <person name="Ballester A.R."/>
            <person name="Marcet-Houben M."/>
            <person name="Levin E."/>
            <person name="Sela N."/>
            <person name="Selma-Lazaro C."/>
            <person name="Carmona L."/>
            <person name="Wisniewski M."/>
            <person name="Droby S."/>
            <person name="Gonzalez-Candelas L."/>
            <person name="Gabaldon T."/>
        </authorList>
    </citation>
    <scope>NUCLEOTIDE SEQUENCE [LARGE SCALE GENOMIC DNA]</scope>
    <source>
        <strain evidence="14 15">PHI-1</strain>
    </source>
</reference>
<keyword evidence="10" id="KW-0624">Polysaccharide degradation</keyword>
<accession>A0A0A2KZJ1</accession>
<dbReference type="Gene3D" id="3.10.50.10">
    <property type="match status" value="1"/>
</dbReference>
<evidence type="ECO:0000256" key="4">
    <source>
        <dbReference type="ARBA" id="ARBA00022669"/>
    </source>
</evidence>
<keyword evidence="8" id="KW-0119">Carbohydrate metabolism</keyword>
<dbReference type="GO" id="GO:0006032">
    <property type="term" value="P:chitin catabolic process"/>
    <property type="evidence" value="ECO:0007669"/>
    <property type="project" value="UniProtKB-KW"/>
</dbReference>
<dbReference type="InterPro" id="IPR036861">
    <property type="entry name" value="Endochitinase-like_sf"/>
</dbReference>
<proteinExistence type="inferred from homology"/>
<dbReference type="InterPro" id="IPR001579">
    <property type="entry name" value="Glyco_hydro_18_chit_AS"/>
</dbReference>
<organism evidence="14 15">
    <name type="scientific">Penicillium italicum</name>
    <name type="common">Blue mold</name>
    <dbReference type="NCBI Taxonomy" id="40296"/>
    <lineage>
        <taxon>Eukaryota</taxon>
        <taxon>Fungi</taxon>
        <taxon>Dikarya</taxon>
        <taxon>Ascomycota</taxon>
        <taxon>Pezizomycotina</taxon>
        <taxon>Eurotiomycetes</taxon>
        <taxon>Eurotiomycetidae</taxon>
        <taxon>Eurotiales</taxon>
        <taxon>Aspergillaceae</taxon>
        <taxon>Penicillium</taxon>
    </lineage>
</organism>
<dbReference type="SUPFAM" id="SSF51445">
    <property type="entry name" value="(Trans)glycosidases"/>
    <property type="match status" value="1"/>
</dbReference>
<keyword evidence="7" id="KW-0843">Virulence</keyword>
<dbReference type="InterPro" id="IPR029226">
    <property type="entry name" value="Ecp2-like"/>
</dbReference>
<dbReference type="AlphaFoldDB" id="A0A0A2KZJ1"/>
<feature type="domain" description="LysM" evidence="12">
    <location>
        <begin position="17"/>
        <end position="62"/>
    </location>
</feature>
<evidence type="ECO:0000259" key="12">
    <source>
        <dbReference type="PROSITE" id="PS51782"/>
    </source>
</evidence>
<keyword evidence="5 11" id="KW-0378">Hydrolase</keyword>
<comment type="catalytic activity">
    <reaction evidence="1">
        <text>Random endo-hydrolysis of N-acetyl-beta-D-glucosaminide (1-&gt;4)-beta-linkages in chitin and chitodextrins.</text>
        <dbReference type="EC" id="3.2.1.14"/>
    </reaction>
</comment>
<dbReference type="InterPro" id="IPR017853">
    <property type="entry name" value="GH"/>
</dbReference>
<dbReference type="GO" id="GO:0008843">
    <property type="term" value="F:endochitinase activity"/>
    <property type="evidence" value="ECO:0007669"/>
    <property type="project" value="UniProtKB-EC"/>
</dbReference>
<dbReference type="OrthoDB" id="73875at2759"/>
<dbReference type="Pfam" id="PF00704">
    <property type="entry name" value="Glyco_hydro_18"/>
    <property type="match status" value="2"/>
</dbReference>
<evidence type="ECO:0000256" key="7">
    <source>
        <dbReference type="ARBA" id="ARBA00023026"/>
    </source>
</evidence>